<name>A0A3L7JLZ3_9HYPH</name>
<feature type="transmembrane region" description="Helical" evidence="1">
    <location>
        <begin position="16"/>
        <end position="34"/>
    </location>
</feature>
<organism evidence="2 3">
    <name type="scientific">Notoacmeibacter ruber</name>
    <dbReference type="NCBI Taxonomy" id="2670375"/>
    <lineage>
        <taxon>Bacteria</taxon>
        <taxon>Pseudomonadati</taxon>
        <taxon>Pseudomonadota</taxon>
        <taxon>Alphaproteobacteria</taxon>
        <taxon>Hyphomicrobiales</taxon>
        <taxon>Notoacmeibacteraceae</taxon>
        <taxon>Notoacmeibacter</taxon>
    </lineage>
</organism>
<dbReference type="InterPro" id="IPR007047">
    <property type="entry name" value="Flp_Fap"/>
</dbReference>
<comment type="caution">
    <text evidence="2">The sequence shown here is derived from an EMBL/GenBank/DDBJ whole genome shotgun (WGS) entry which is preliminary data.</text>
</comment>
<evidence type="ECO:0000313" key="2">
    <source>
        <dbReference type="EMBL" id="RLQ89562.1"/>
    </source>
</evidence>
<dbReference type="Proteomes" id="UP000281094">
    <property type="component" value="Unassembled WGS sequence"/>
</dbReference>
<keyword evidence="1" id="KW-0812">Transmembrane</keyword>
<reference evidence="2 3" key="1">
    <citation type="submission" date="2018-10" db="EMBL/GenBank/DDBJ databases">
        <title>Notoacmeibacter sp. M2BS9Y-3-1, whole genome shotgun sequence.</title>
        <authorList>
            <person name="Tuo L."/>
        </authorList>
    </citation>
    <scope>NUCLEOTIDE SEQUENCE [LARGE SCALE GENOMIC DNA]</scope>
    <source>
        <strain evidence="2 3">M2BS9Y-3-1</strain>
    </source>
</reference>
<keyword evidence="1" id="KW-1133">Transmembrane helix</keyword>
<evidence type="ECO:0000256" key="1">
    <source>
        <dbReference type="SAM" id="Phobius"/>
    </source>
</evidence>
<keyword evidence="3" id="KW-1185">Reference proteome</keyword>
<dbReference type="AlphaFoldDB" id="A0A3L7JLZ3"/>
<protein>
    <submittedName>
        <fullName evidence="2">Flp family type IVb pilin</fullName>
    </submittedName>
</protein>
<proteinExistence type="predicted"/>
<gene>
    <name evidence="2" type="ORF">D8780_10545</name>
</gene>
<evidence type="ECO:0000313" key="3">
    <source>
        <dbReference type="Proteomes" id="UP000281094"/>
    </source>
</evidence>
<dbReference type="EMBL" id="RCWN01000001">
    <property type="protein sequence ID" value="RLQ89562.1"/>
    <property type="molecule type" value="Genomic_DNA"/>
</dbReference>
<dbReference type="Pfam" id="PF04964">
    <property type="entry name" value="Flp_Fap"/>
    <property type="match status" value="1"/>
</dbReference>
<accession>A0A3L7JLZ3</accession>
<keyword evidence="1" id="KW-0472">Membrane</keyword>
<sequence>MELLRNFLGNSQGATIIEYGLLCALLAVALFLTLQTSGGRALSIMMSVSSSISGM</sequence>